<dbReference type="InterPro" id="IPR039375">
    <property type="entry name" value="NodN-like"/>
</dbReference>
<evidence type="ECO:0000259" key="2">
    <source>
        <dbReference type="Pfam" id="PF01575"/>
    </source>
</evidence>
<evidence type="ECO:0000313" key="3">
    <source>
        <dbReference type="EMBL" id="RDI75026.1"/>
    </source>
</evidence>
<dbReference type="Pfam" id="PF01575">
    <property type="entry name" value="MaoC_dehydratas"/>
    <property type="match status" value="1"/>
</dbReference>
<dbReference type="InterPro" id="IPR002539">
    <property type="entry name" value="MaoC-like_dom"/>
</dbReference>
<dbReference type="InterPro" id="IPR029069">
    <property type="entry name" value="HotDog_dom_sf"/>
</dbReference>
<evidence type="ECO:0000313" key="4">
    <source>
        <dbReference type="Proteomes" id="UP000254134"/>
    </source>
</evidence>
<protein>
    <submittedName>
        <fullName evidence="3">Acyl dehydratase</fullName>
    </submittedName>
</protein>
<keyword evidence="4" id="KW-1185">Reference proteome</keyword>
<comment type="caution">
    <text evidence="3">The sequence shown here is derived from an EMBL/GenBank/DDBJ whole genome shotgun (WGS) entry which is preliminary data.</text>
</comment>
<evidence type="ECO:0000256" key="1">
    <source>
        <dbReference type="ARBA" id="ARBA00005254"/>
    </source>
</evidence>
<sequence>MGGERRTLGSGVSAMRELIGTELGPSAWLEVSQQRIDAFAGATDDPQWIHTDPARAAAGPFGRTVAHGFLTLSLCVPLLAGMLPLDGYRLTVNYGLNRVRFPAPLPSGSRIRARFTVVSVDEVAGGDQAVVAATVECEGVEKPVCVAELVLRLLR</sequence>
<dbReference type="EMBL" id="QQZY01000002">
    <property type="protein sequence ID" value="RDI75026.1"/>
    <property type="molecule type" value="Genomic_DNA"/>
</dbReference>
<reference evidence="4" key="2">
    <citation type="journal article" date="2019" name="MicrobiologyOpen">
        <title>High-quality draft genome sequence of Gaiella occulta isolated from a 150 meter deep mineral water borehole and comparison with the genome sequences of other deep-branching lineages of the phylum Actinobacteria.</title>
        <authorList>
            <person name="Severino R."/>
            <person name="Froufe H.J.C."/>
            <person name="Barroso C."/>
            <person name="Albuquerque L."/>
            <person name="Lobo-da-Cunha A."/>
            <person name="da Costa M.S."/>
            <person name="Egas C."/>
        </authorList>
    </citation>
    <scope>NUCLEOTIDE SEQUENCE [LARGE SCALE GENOMIC DNA]</scope>
    <source>
        <strain evidence="4">F2-233</strain>
    </source>
</reference>
<dbReference type="CDD" id="cd03450">
    <property type="entry name" value="NodN"/>
    <property type="match status" value="1"/>
</dbReference>
<organism evidence="3 4">
    <name type="scientific">Gaiella occulta</name>
    <dbReference type="NCBI Taxonomy" id="1002870"/>
    <lineage>
        <taxon>Bacteria</taxon>
        <taxon>Bacillati</taxon>
        <taxon>Actinomycetota</taxon>
        <taxon>Thermoleophilia</taxon>
        <taxon>Gaiellales</taxon>
        <taxon>Gaiellaceae</taxon>
        <taxon>Gaiella</taxon>
    </lineage>
</organism>
<comment type="similarity">
    <text evidence="1">Belongs to the enoyl-CoA hydratase/isomerase family.</text>
</comment>
<dbReference type="SUPFAM" id="SSF54637">
    <property type="entry name" value="Thioesterase/thiol ester dehydrase-isomerase"/>
    <property type="match status" value="1"/>
</dbReference>
<accession>A0A7M2YY66</accession>
<dbReference type="Proteomes" id="UP000254134">
    <property type="component" value="Unassembled WGS sequence"/>
</dbReference>
<feature type="domain" description="MaoC-like" evidence="2">
    <location>
        <begin position="18"/>
        <end position="134"/>
    </location>
</feature>
<proteinExistence type="inferred from homology"/>
<dbReference type="AlphaFoldDB" id="A0A7M2YY66"/>
<dbReference type="PANTHER" id="PTHR42993">
    <property type="entry name" value="MAOC-LIKE DEHYDRATASE DOMAIN-CONTAINING PROTEIN"/>
    <property type="match status" value="1"/>
</dbReference>
<gene>
    <name evidence="3" type="ORF">Gocc_0824</name>
</gene>
<dbReference type="PANTHER" id="PTHR42993:SF1">
    <property type="entry name" value="MAOC-LIKE DEHYDRATASE DOMAIN-CONTAINING PROTEIN"/>
    <property type="match status" value="1"/>
</dbReference>
<reference evidence="3 4" key="1">
    <citation type="submission" date="2018-07" db="EMBL/GenBank/DDBJ databases">
        <title>High-quality-draft genome sequence of Gaiella occulta.</title>
        <authorList>
            <person name="Severino R."/>
            <person name="Froufe H.J.C."/>
            <person name="Rainey F.A."/>
            <person name="Barroso C."/>
            <person name="Albuquerque L."/>
            <person name="Lobo-Da-Cunha A."/>
            <person name="Da Costa M.S."/>
            <person name="Egas C."/>
        </authorList>
    </citation>
    <scope>NUCLEOTIDE SEQUENCE [LARGE SCALE GENOMIC DNA]</scope>
    <source>
        <strain evidence="3 4">F2-233</strain>
    </source>
</reference>
<name>A0A7M2YY66_9ACTN</name>
<dbReference type="Gene3D" id="3.10.129.10">
    <property type="entry name" value="Hotdog Thioesterase"/>
    <property type="match status" value="1"/>
</dbReference>